<keyword evidence="3" id="KW-1185">Reference proteome</keyword>
<keyword evidence="1" id="KW-1133">Transmembrane helix</keyword>
<dbReference type="Proteomes" id="UP000016568">
    <property type="component" value="Unassembled WGS sequence"/>
</dbReference>
<evidence type="ECO:0000256" key="1">
    <source>
        <dbReference type="SAM" id="Phobius"/>
    </source>
</evidence>
<keyword evidence="1" id="KW-0472">Membrane</keyword>
<name>U2YLT5_9SPHN</name>
<sequence length="98" mass="10951">MAAVPLPILFALAVVFVCRLTLQICYGTRASPRWAIMAELVLSLAFAALFGVSAWYMIAGERWLPGCLFALFTLYYAASALRPFRWLLEQSRGPRGLH</sequence>
<dbReference type="KEGG" id="ntd:EGO55_12650"/>
<evidence type="ECO:0000313" key="3">
    <source>
        <dbReference type="Proteomes" id="UP000016568"/>
    </source>
</evidence>
<accession>U2YLT5</accession>
<proteinExistence type="predicted"/>
<organism evidence="2 3">
    <name type="scientific">Caenibius tardaugens NBRC 16725</name>
    <dbReference type="NCBI Taxonomy" id="1219035"/>
    <lineage>
        <taxon>Bacteria</taxon>
        <taxon>Pseudomonadati</taxon>
        <taxon>Pseudomonadota</taxon>
        <taxon>Alphaproteobacteria</taxon>
        <taxon>Sphingomonadales</taxon>
        <taxon>Erythrobacteraceae</taxon>
        <taxon>Caenibius</taxon>
    </lineage>
</organism>
<dbReference type="RefSeq" id="WP_021690268.1">
    <property type="nucleotide sequence ID" value="NZ_BASZ01000005.1"/>
</dbReference>
<gene>
    <name evidence="2" type="ORF">NT2_05_02820</name>
</gene>
<evidence type="ECO:0000313" key="2">
    <source>
        <dbReference type="EMBL" id="GAD49362.1"/>
    </source>
</evidence>
<feature type="transmembrane region" description="Helical" evidence="1">
    <location>
        <begin position="34"/>
        <end position="57"/>
    </location>
</feature>
<reference evidence="2 3" key="1">
    <citation type="submission" date="2013-09" db="EMBL/GenBank/DDBJ databases">
        <title>Whole genome shotgun sequence of Novosphingobium tardaugens NBRC 16725.</title>
        <authorList>
            <person name="Isaki S."/>
            <person name="Hosoyama A."/>
            <person name="Tsuchikane K."/>
            <person name="Katsumata H."/>
            <person name="Ando Y."/>
            <person name="Yamazaki S."/>
            <person name="Fujita N."/>
        </authorList>
    </citation>
    <scope>NUCLEOTIDE SEQUENCE [LARGE SCALE GENOMIC DNA]</scope>
    <source>
        <strain evidence="2 3">NBRC 16725</strain>
    </source>
</reference>
<feature type="transmembrane region" description="Helical" evidence="1">
    <location>
        <begin position="63"/>
        <end position="81"/>
    </location>
</feature>
<comment type="caution">
    <text evidence="2">The sequence shown here is derived from an EMBL/GenBank/DDBJ whole genome shotgun (WGS) entry which is preliminary data.</text>
</comment>
<dbReference type="EMBL" id="BASZ01000005">
    <property type="protein sequence ID" value="GAD49362.1"/>
    <property type="molecule type" value="Genomic_DNA"/>
</dbReference>
<dbReference type="AlphaFoldDB" id="U2YLT5"/>
<feature type="transmembrane region" description="Helical" evidence="1">
    <location>
        <begin position="6"/>
        <end position="22"/>
    </location>
</feature>
<keyword evidence="1" id="KW-0812">Transmembrane</keyword>
<protein>
    <submittedName>
        <fullName evidence="2">Uncharacterized protein</fullName>
    </submittedName>
</protein>